<feature type="compositionally biased region" description="Acidic residues" evidence="1">
    <location>
        <begin position="2171"/>
        <end position="2181"/>
    </location>
</feature>
<feature type="compositionally biased region" description="Gly residues" evidence="1">
    <location>
        <begin position="1313"/>
        <end position="1330"/>
    </location>
</feature>
<proteinExistence type="predicted"/>
<feature type="compositionally biased region" description="Polar residues" evidence="1">
    <location>
        <begin position="1161"/>
        <end position="1179"/>
    </location>
</feature>
<feature type="compositionally biased region" description="Basic and acidic residues" evidence="1">
    <location>
        <begin position="2371"/>
        <end position="2387"/>
    </location>
</feature>
<feature type="region of interest" description="Disordered" evidence="1">
    <location>
        <begin position="816"/>
        <end position="839"/>
    </location>
</feature>
<feature type="compositionally biased region" description="Polar residues" evidence="1">
    <location>
        <begin position="616"/>
        <end position="635"/>
    </location>
</feature>
<feature type="compositionally biased region" description="Basic and acidic residues" evidence="1">
    <location>
        <begin position="419"/>
        <end position="444"/>
    </location>
</feature>
<feature type="region of interest" description="Disordered" evidence="1">
    <location>
        <begin position="2149"/>
        <end position="2420"/>
    </location>
</feature>
<dbReference type="GeneID" id="30907319"/>
<feature type="region of interest" description="Disordered" evidence="1">
    <location>
        <begin position="305"/>
        <end position="374"/>
    </location>
</feature>
<keyword evidence="4" id="KW-1185">Reference proteome</keyword>
<feature type="compositionally biased region" description="Basic and acidic residues" evidence="1">
    <location>
        <begin position="1007"/>
        <end position="1019"/>
    </location>
</feature>
<feature type="compositionally biased region" description="Basic and acidic residues" evidence="1">
    <location>
        <begin position="917"/>
        <end position="933"/>
    </location>
</feature>
<reference evidence="4" key="1">
    <citation type="submission" date="2016-06" db="EMBL/GenBank/DDBJ databases">
        <title>First high quality genome sequence of Plasmodium coatneyi using continuous long reads from single molecule, real-time sequencing.</title>
        <authorList>
            <person name="Chien J.-T."/>
            <person name="Pakala S.B."/>
            <person name="Geraldo J.A."/>
            <person name="Lapp S.A."/>
            <person name="Barnwell J.W."/>
            <person name="Kissinger J.C."/>
            <person name="Galinski M.R."/>
            <person name="Humphrey J.C."/>
        </authorList>
    </citation>
    <scope>NUCLEOTIDE SEQUENCE [LARGE SCALE GENOMIC DNA]</scope>
    <source>
        <strain evidence="4">Hackeri</strain>
    </source>
</reference>
<feature type="domain" description="6-Cys" evidence="2">
    <location>
        <begin position="1666"/>
        <end position="1843"/>
    </location>
</feature>
<feature type="compositionally biased region" description="Low complexity" evidence="1">
    <location>
        <begin position="650"/>
        <end position="659"/>
    </location>
</feature>
<feature type="compositionally biased region" description="Polar residues" evidence="1">
    <location>
        <begin position="1120"/>
        <end position="1134"/>
    </location>
</feature>
<feature type="compositionally biased region" description="Polar residues" evidence="1">
    <location>
        <begin position="1267"/>
        <end position="1276"/>
    </location>
</feature>
<dbReference type="RefSeq" id="XP_019912951.1">
    <property type="nucleotide sequence ID" value="XM_020057407.1"/>
</dbReference>
<feature type="compositionally biased region" description="Basic and acidic residues" evidence="1">
    <location>
        <begin position="1883"/>
        <end position="1900"/>
    </location>
</feature>
<feature type="compositionally biased region" description="Basic and acidic residues" evidence="1">
    <location>
        <begin position="330"/>
        <end position="352"/>
    </location>
</feature>
<feature type="compositionally biased region" description="Polar residues" evidence="1">
    <location>
        <begin position="934"/>
        <end position="948"/>
    </location>
</feature>
<feature type="compositionally biased region" description="Basic and acidic residues" evidence="1">
    <location>
        <begin position="2348"/>
        <end position="2363"/>
    </location>
</feature>
<feature type="compositionally biased region" description="Gly residues" evidence="1">
    <location>
        <begin position="864"/>
        <end position="884"/>
    </location>
</feature>
<evidence type="ECO:0000313" key="4">
    <source>
        <dbReference type="Proteomes" id="UP000092716"/>
    </source>
</evidence>
<dbReference type="InterPro" id="IPR010884">
    <property type="entry name" value="6_CYS_dom"/>
</dbReference>
<feature type="compositionally biased region" description="Low complexity" evidence="1">
    <location>
        <begin position="885"/>
        <end position="903"/>
    </location>
</feature>
<feature type="compositionally biased region" description="Polar residues" evidence="1">
    <location>
        <begin position="2388"/>
        <end position="2401"/>
    </location>
</feature>
<dbReference type="SMART" id="SM00970">
    <property type="entry name" value="s48_45"/>
    <property type="match status" value="1"/>
</dbReference>
<feature type="compositionally biased region" description="Polar residues" evidence="1">
    <location>
        <begin position="1220"/>
        <end position="1232"/>
    </location>
</feature>
<feature type="compositionally biased region" description="Basic and acidic residues" evidence="1">
    <location>
        <begin position="2234"/>
        <end position="2245"/>
    </location>
</feature>
<feature type="region of interest" description="Disordered" evidence="1">
    <location>
        <begin position="1968"/>
        <end position="1990"/>
    </location>
</feature>
<gene>
    <name evidence="3" type="ORF">PCOAH_00005960</name>
</gene>
<feature type="compositionally biased region" description="Basic and acidic residues" evidence="1">
    <location>
        <begin position="1092"/>
        <end position="1119"/>
    </location>
</feature>
<sequence>MWDTAYLKRVTLISFFLLAVKYLEYYSIKKGHRNERTSSFAKPQADALGHYLGGRTHERKTLTSFPAGFPLHSSSSGVPQNCPKEDALSVNGYIKRNKKKGGEVWALDQSNLTLCYNGVTSHGGESCAKPVASARVGAKKNNCACSDKDDFYKNGKEKNAPMLGGKIVNRIISHFFKLLDECAQVKRKLASVLEVFLTRGGTHRSNFFPPPGNLADGGAYTFMDEDKIYNKFFYHPYVLPPNGYLTTDGELFPFHYSHSDRVGIINSEGITNGRITLDEWLEKGTHELDHKSTWDRMRCKIDPLGGSIRGMSSKMSGRRLSDEIPLVKGGNKDGQGDKGKDDRRKDDDDAKKNTPLQDGYTVHHPPEKDNKKKRICRLLSPQYMYQIMPNYETELEEKEKKKECINCRILSEGNSKIEDKDKDEKYKTDEQQENDKNEKEEPKRSICRILQENDKKQSRSTNNIDGIRANDEILRGKDGASSKGYRQFRILLEQDQRSYSSAMGKGAEGRKNQRVNGVCGRNSRQLAILQEHFSPDDDSSDMNGYDGDGIRSHDGSGTNGKQFRILADSPDGSDVYLEIDGLEGSGGSGGNGDDKNGGEGGDAVVPNSRRIRILAQKSSSSDGRNYESDSLFNDTKTPKNGDEGEESDGSNRGNGSNGRQFRILAQDGSSPDDEKYESGGGNEGSSANEDDTKEGRTNDTFGFQCRGFRVLTEEGSSLDGKGHGSEKGNEVDVSGGSNGNGDGENEEKKERLLSHYRRPRNLAEVGQSSDGKLKIMPGGAGGHGGTGSEQGNNGETDNNNCSDCRRIRILMEDVSPWDDTNYNADGGESGGSVGSGSSSNIRRFRILVDGDQEFPYNDVKIGGQPIGGGVGHGNGGNGMGGSGDQGTQSDGSNNNGTNTNSRQFRILAQKDSSTGGSEDKENEGSEGSKDRGTQSDGNNNEANTNSRQFRILAQKDSSTGGSEDKENEGSEGSKDRGTQSDGNNNETNTNSRQFRILAQKDSSTGGSEDKENEGSEGRKNQGTQSDGNDNGTNTNSRQFRILAQKDSSTGGSEDKENEGSEGRKNQGTQSDGNDNGTNTNSRQFRILAQKDSSSRDTNDDSGGKEGPLDLSSRSKDRGTQSDGNNNEANTNSRQFRILAQKDSSTGGSEDKENEGSEGRKNQGTQSDGNDNGTNTNSRQFRILTQKDSSQDGTDYDSDGGENDGNKTRESVIKGNGGQGNESTGNYNGNGFNSRKLRILAQEGSSGDCTNDGPDKENERIVGRESVIETSGNQGSTTHRKRDGQGSSTRQPSLLSKMDQPNKIINGSDELGTGVFGGSDGGDQGGEGNGGNITDDRKGVLLSSAILSSTDGLQKSEVGYKGEGKEEERLSKYLTGDVEKMSSGYSTKGVKAASETEKGREDRSSSEKVDMSPRFKKYDIDEEEEEEDEADDEEEEEEEELKKIETNKGKYYSCNINETTQSLNKVAGDYVGSAPDRKANKLKRLIKGSSGEWGDSLKSSSLSNYGKYGNYGDHSSQAATHKHASYKHLFSESAYIYRRGNYYFINPSPFSIVKMKQQEGVRHPKGSRDYMDCYATWFSSKHNSSRGNEYAHRHIKQIEELLPGSLTGFKNNDGYMRLLVPSFVPEDTFLHCLFRSESYHGMVDGEGHVSRTESYPVKIYLKKNLSKTKGCSFQVKEGNVFHKEYAERESFLTRKIIMNEKNSSNNECVINAFNEIVGFQCGPPYYRMDKKEKHTLDGYNMTSEKKEDNLMSQGVSKGAFFMTDPPYCFEHVNENQNVMDILPGSFPFPSSNMLAGQIEANHTRYIKVDKFSESKTIACYCNYYKDNSIMYSGKIIIKVQPSQDAHLSSKGGHLGESEEKVNFVKGVEKKKGAAKEDMNLILEKRSSHRGKNYDSDRDAHGGGKKGAASTEYTQDMAKKNFISNINPKHKEGINSIFFKKNMGLSTVSYDVIQRFGDKFKGEYVEEVPLEDTYREEGDSAGGAYTDLDGEADTQEYDDEYTDAYTDSYADPYGEPYDDAHTDPYSSLEDDANGDFLLDLDSLMNENAPSKYKPLDGSVDLKDSIMHAGESQTITVINKSKNVKLMLPQLGAMKKTDGGDRGLPHPKVISVVYEEKGNKHENVNKSLKLFKEFFPPVVREPEVVDAKKNVDVEDGVDPLEGEKDIHEEGKDELIDEEQDEEGVGEWIEWDDRKDGKFDKDGKDMRDFNNQAFSKVQKNETNNTIDGEISDSGDDPSGEKEDDGRDSLYAEDEYILMRKRRRDAKDSRSGEQPSQEKGRPRREVKREAQKKRANSAKDGKQGSDSRADEGDKHRGQPNGEKKEHLEGIMDEQSAERRGADKVDQVEGLSKQVEDSKEGLDPPKEETDGMSGEIGEGKISDKGGEDQKNEAKNAQNVEPQGSKSSNGKRKKRMRKRMREKLQTK</sequence>
<feature type="compositionally biased region" description="Basic residues" evidence="1">
    <location>
        <begin position="2276"/>
        <end position="2291"/>
    </location>
</feature>
<protein>
    <submittedName>
        <fullName evidence="3">Sequestrin</fullName>
    </submittedName>
</protein>
<feature type="compositionally biased region" description="Basic and acidic residues" evidence="1">
    <location>
        <begin position="1252"/>
        <end position="1266"/>
    </location>
</feature>
<feature type="compositionally biased region" description="Basic and acidic residues" evidence="1">
    <location>
        <begin position="2260"/>
        <end position="2275"/>
    </location>
</feature>
<feature type="compositionally biased region" description="Polar residues" evidence="1">
    <location>
        <begin position="979"/>
        <end position="993"/>
    </location>
</feature>
<feature type="compositionally biased region" description="Basic and acidic residues" evidence="1">
    <location>
        <begin position="962"/>
        <end position="978"/>
    </location>
</feature>
<dbReference type="KEGG" id="pcot:PCOAH_00005960"/>
<feature type="region of interest" description="Disordered" evidence="1">
    <location>
        <begin position="1883"/>
        <end position="1908"/>
    </location>
</feature>
<feature type="compositionally biased region" description="Basic and acidic residues" evidence="1">
    <location>
        <begin position="1357"/>
        <end position="1370"/>
    </location>
</feature>
<dbReference type="EMBL" id="CP016241">
    <property type="protein sequence ID" value="ANQ06256.1"/>
    <property type="molecule type" value="Genomic_DNA"/>
</dbReference>
<dbReference type="PROSITE" id="PS51701">
    <property type="entry name" value="6_CYS"/>
    <property type="match status" value="1"/>
</dbReference>
<feature type="compositionally biased region" description="Basic and acidic residues" evidence="1">
    <location>
        <begin position="2187"/>
        <end position="2204"/>
    </location>
</feature>
<dbReference type="OrthoDB" id="378063at2759"/>
<dbReference type="VEuPathDB" id="PlasmoDB:PCOAH_00005960"/>
<accession>A0A1B1DTY1</accession>
<feature type="compositionally biased region" description="Polar residues" evidence="1">
    <location>
        <begin position="1065"/>
        <end position="1083"/>
    </location>
</feature>
<dbReference type="Proteomes" id="UP000092716">
    <property type="component" value="Chromosome 3"/>
</dbReference>
<feature type="compositionally biased region" description="Basic and acidic residues" evidence="1">
    <location>
        <begin position="2158"/>
        <end position="2170"/>
    </location>
</feature>
<feature type="compositionally biased region" description="Gly residues" evidence="1">
    <location>
        <begin position="778"/>
        <end position="788"/>
    </location>
</feature>
<evidence type="ECO:0000259" key="2">
    <source>
        <dbReference type="PROSITE" id="PS51701"/>
    </source>
</evidence>
<feature type="region of interest" description="Disordered" evidence="1">
    <location>
        <begin position="533"/>
        <end position="801"/>
    </location>
</feature>
<name>A0A1B1DTY1_9APIC</name>
<evidence type="ECO:0000256" key="1">
    <source>
        <dbReference type="SAM" id="MobiDB-lite"/>
    </source>
</evidence>
<feature type="compositionally biased region" description="Basic residues" evidence="1">
    <location>
        <begin position="2402"/>
        <end position="2414"/>
    </location>
</feature>
<feature type="region of interest" description="Disordered" evidence="1">
    <location>
        <begin position="855"/>
        <end position="1443"/>
    </location>
</feature>
<evidence type="ECO:0000313" key="3">
    <source>
        <dbReference type="EMBL" id="ANQ06256.1"/>
    </source>
</evidence>
<feature type="compositionally biased region" description="Basic and acidic residues" evidence="1">
    <location>
        <begin position="2292"/>
        <end position="2341"/>
    </location>
</feature>
<feature type="compositionally biased region" description="Polar residues" evidence="1">
    <location>
        <begin position="1284"/>
        <end position="1293"/>
    </location>
</feature>
<feature type="compositionally biased region" description="Polar residues" evidence="1">
    <location>
        <begin position="2206"/>
        <end position="2222"/>
    </location>
</feature>
<organism evidence="3 4">
    <name type="scientific">Plasmodium coatneyi</name>
    <dbReference type="NCBI Taxonomy" id="208452"/>
    <lineage>
        <taxon>Eukaryota</taxon>
        <taxon>Sar</taxon>
        <taxon>Alveolata</taxon>
        <taxon>Apicomplexa</taxon>
        <taxon>Aconoidasida</taxon>
        <taxon>Haemosporida</taxon>
        <taxon>Plasmodiidae</taxon>
        <taxon>Plasmodium</taxon>
    </lineage>
</organism>
<feature type="compositionally biased region" description="Basic and acidic residues" evidence="1">
    <location>
        <begin position="720"/>
        <end position="730"/>
    </location>
</feature>
<feature type="compositionally biased region" description="Basic and acidic residues" evidence="1">
    <location>
        <begin position="1393"/>
        <end position="1418"/>
    </location>
</feature>
<feature type="compositionally biased region" description="Basic and acidic residues" evidence="1">
    <location>
        <begin position="1148"/>
        <end position="1160"/>
    </location>
</feature>
<feature type="region of interest" description="Disordered" evidence="1">
    <location>
        <begin position="419"/>
        <end position="464"/>
    </location>
</feature>
<feature type="compositionally biased region" description="Polar residues" evidence="1">
    <location>
        <begin position="1020"/>
        <end position="1038"/>
    </location>
</feature>
<feature type="compositionally biased region" description="Acidic residues" evidence="1">
    <location>
        <begin position="1419"/>
        <end position="1438"/>
    </location>
</feature>
<feature type="compositionally biased region" description="Basic and acidic residues" evidence="1">
    <location>
        <begin position="1052"/>
        <end position="1064"/>
    </location>
</feature>